<gene>
    <name evidence="3" type="ORF">POPTR_001G459400</name>
</gene>
<comment type="similarity">
    <text evidence="1">Belongs to the 'GDXG' lipolytic enzyme family.</text>
</comment>
<reference evidence="3 4" key="1">
    <citation type="journal article" date="2006" name="Science">
        <title>The genome of black cottonwood, Populus trichocarpa (Torr. &amp; Gray).</title>
        <authorList>
            <person name="Tuskan G.A."/>
            <person name="Difazio S."/>
            <person name="Jansson S."/>
            <person name="Bohlmann J."/>
            <person name="Grigoriev I."/>
            <person name="Hellsten U."/>
            <person name="Putnam N."/>
            <person name="Ralph S."/>
            <person name="Rombauts S."/>
            <person name="Salamov A."/>
            <person name="Schein J."/>
            <person name="Sterck L."/>
            <person name="Aerts A."/>
            <person name="Bhalerao R.R."/>
            <person name="Bhalerao R.P."/>
            <person name="Blaudez D."/>
            <person name="Boerjan W."/>
            <person name="Brun A."/>
            <person name="Brunner A."/>
            <person name="Busov V."/>
            <person name="Campbell M."/>
            <person name="Carlson J."/>
            <person name="Chalot M."/>
            <person name="Chapman J."/>
            <person name="Chen G.L."/>
            <person name="Cooper D."/>
            <person name="Coutinho P.M."/>
            <person name="Couturier J."/>
            <person name="Covert S."/>
            <person name="Cronk Q."/>
            <person name="Cunningham R."/>
            <person name="Davis J."/>
            <person name="Degroeve S."/>
            <person name="Dejardin A."/>
            <person name="Depamphilis C."/>
            <person name="Detter J."/>
            <person name="Dirks B."/>
            <person name="Dubchak I."/>
            <person name="Duplessis S."/>
            <person name="Ehlting J."/>
            <person name="Ellis B."/>
            <person name="Gendler K."/>
            <person name="Goodstein D."/>
            <person name="Gribskov M."/>
            <person name="Grimwood J."/>
            <person name="Groover A."/>
            <person name="Gunter L."/>
            <person name="Hamberger B."/>
            <person name="Heinze B."/>
            <person name="Helariutta Y."/>
            <person name="Henrissat B."/>
            <person name="Holligan D."/>
            <person name="Holt R."/>
            <person name="Huang W."/>
            <person name="Islam-Faridi N."/>
            <person name="Jones S."/>
            <person name="Jones-Rhoades M."/>
            <person name="Jorgensen R."/>
            <person name="Joshi C."/>
            <person name="Kangasjarvi J."/>
            <person name="Karlsson J."/>
            <person name="Kelleher C."/>
            <person name="Kirkpatrick R."/>
            <person name="Kirst M."/>
            <person name="Kohler A."/>
            <person name="Kalluri U."/>
            <person name="Larimer F."/>
            <person name="Leebens-Mack J."/>
            <person name="Leple J.C."/>
            <person name="Locascio P."/>
            <person name="Lou Y."/>
            <person name="Lucas S."/>
            <person name="Martin F."/>
            <person name="Montanini B."/>
            <person name="Napoli C."/>
            <person name="Nelson D.R."/>
            <person name="Nelson C."/>
            <person name="Nieminen K."/>
            <person name="Nilsson O."/>
            <person name="Pereda V."/>
            <person name="Peter G."/>
            <person name="Philippe R."/>
            <person name="Pilate G."/>
            <person name="Poliakov A."/>
            <person name="Razumovskaya J."/>
            <person name="Richardson P."/>
            <person name="Rinaldi C."/>
            <person name="Ritland K."/>
            <person name="Rouze P."/>
            <person name="Ryaboy D."/>
            <person name="Schmutz J."/>
            <person name="Schrader J."/>
            <person name="Segerman B."/>
            <person name="Shin H."/>
            <person name="Siddiqui A."/>
            <person name="Sterky F."/>
            <person name="Terry A."/>
            <person name="Tsai C.J."/>
            <person name="Uberbacher E."/>
            <person name="Unneberg P."/>
            <person name="Vahala J."/>
            <person name="Wall K."/>
            <person name="Wessler S."/>
            <person name="Yang G."/>
            <person name="Yin T."/>
            <person name="Douglas C."/>
            <person name="Marra M."/>
            <person name="Sandberg G."/>
            <person name="Van de Peer Y."/>
            <person name="Rokhsar D."/>
        </authorList>
    </citation>
    <scope>NUCLEOTIDE SEQUENCE [LARGE SCALE GENOMIC DNA]</scope>
    <source>
        <strain evidence="4">cv. Nisqually</strain>
    </source>
</reference>
<dbReference type="SUPFAM" id="SSF53474">
    <property type="entry name" value="alpha/beta-Hydrolases"/>
    <property type="match status" value="1"/>
</dbReference>
<dbReference type="SMR" id="A0A2K2CDW4"/>
<dbReference type="GO" id="GO:0009860">
    <property type="term" value="P:pollen tube growth"/>
    <property type="evidence" value="ECO:0000318"/>
    <property type="project" value="GO_Central"/>
</dbReference>
<sequence length="335" mass="38379">MSQNSADLPWKVRLFTSLISFTFKVMIRRSDGSLNRLLLNFLDYKTSPSPDKPIDGVTTTDFTIDEDRNLWFRLYNPVFRTSTTDNEVNIPVIFYFHGSGFVCMAANSKLFDDLCYRLARLLPAVIISVNYRLAPEHRYPCQYEDGFDVIKFIDISYLEVLPNHANLKHSFVAGDSAGGNLAHHMALKASKYELSNIKLNGVIAIQPFFGGEERTGSEIKLSRDPIVPMDTTDWMWRSFLPEGSNRDHQVSNVFGPNSVDISELEFPAVLVIIGGLDPLQDWQKRYCEGLKKSGKEVYLVEYDNAFHSFYLFPCVPEFSLFIKEVKDFMQKQMSR</sequence>
<dbReference type="InParanoid" id="A0A2K2CDW4"/>
<dbReference type="Gramene" id="Potri.001G459400.1.v4.1">
    <property type="protein sequence ID" value="Potri.001G459400.1.v4.1"/>
    <property type="gene ID" value="Potri.001G459400.v4.1"/>
</dbReference>
<feature type="domain" description="Alpha/beta hydrolase fold-3" evidence="2">
    <location>
        <begin position="93"/>
        <end position="310"/>
    </location>
</feature>
<proteinExistence type="inferred from homology"/>
<evidence type="ECO:0000256" key="1">
    <source>
        <dbReference type="ARBA" id="ARBA00010515"/>
    </source>
</evidence>
<accession>A0A2K2CDW4</accession>
<dbReference type="PANTHER" id="PTHR23024:SF24">
    <property type="entry name" value="ALPHA_BETA HYDROLASE FOLD-3 DOMAIN-CONTAINING PROTEIN"/>
    <property type="match status" value="1"/>
</dbReference>
<keyword evidence="4" id="KW-1185">Reference proteome</keyword>
<dbReference type="AlphaFoldDB" id="A0A2K2CDW4"/>
<dbReference type="GO" id="GO:0052689">
    <property type="term" value="F:carboxylic ester hydrolase activity"/>
    <property type="evidence" value="ECO:0000318"/>
    <property type="project" value="GO_Central"/>
</dbReference>
<dbReference type="InterPro" id="IPR013094">
    <property type="entry name" value="AB_hydrolase_3"/>
</dbReference>
<dbReference type="InterPro" id="IPR029058">
    <property type="entry name" value="AB_hydrolase_fold"/>
</dbReference>
<name>A0A2K2CDW4_POPTR</name>
<evidence type="ECO:0000313" key="3">
    <source>
        <dbReference type="EMBL" id="PNT60219.1"/>
    </source>
</evidence>
<organism evidence="3 4">
    <name type="scientific">Populus trichocarpa</name>
    <name type="common">Western balsam poplar</name>
    <name type="synonym">Populus balsamifera subsp. trichocarpa</name>
    <dbReference type="NCBI Taxonomy" id="3694"/>
    <lineage>
        <taxon>Eukaryota</taxon>
        <taxon>Viridiplantae</taxon>
        <taxon>Streptophyta</taxon>
        <taxon>Embryophyta</taxon>
        <taxon>Tracheophyta</taxon>
        <taxon>Spermatophyta</taxon>
        <taxon>Magnoliopsida</taxon>
        <taxon>eudicotyledons</taxon>
        <taxon>Gunneridae</taxon>
        <taxon>Pentapetalae</taxon>
        <taxon>rosids</taxon>
        <taxon>fabids</taxon>
        <taxon>Malpighiales</taxon>
        <taxon>Salicaceae</taxon>
        <taxon>Saliceae</taxon>
        <taxon>Populus</taxon>
    </lineage>
</organism>
<dbReference type="Proteomes" id="UP000006729">
    <property type="component" value="Chromosome 1"/>
</dbReference>
<evidence type="ECO:0000313" key="4">
    <source>
        <dbReference type="Proteomes" id="UP000006729"/>
    </source>
</evidence>
<dbReference type="STRING" id="3694.A0A2K2CDW4"/>
<dbReference type="EMBL" id="CM009290">
    <property type="protein sequence ID" value="PNT60219.1"/>
    <property type="molecule type" value="Genomic_DNA"/>
</dbReference>
<protein>
    <recommendedName>
        <fullName evidence="2">Alpha/beta hydrolase fold-3 domain-containing protein</fullName>
    </recommendedName>
</protein>
<dbReference type="Gene3D" id="3.40.50.1820">
    <property type="entry name" value="alpha/beta hydrolase"/>
    <property type="match status" value="1"/>
</dbReference>
<dbReference type="OrthoDB" id="408631at2759"/>
<dbReference type="InterPro" id="IPR050466">
    <property type="entry name" value="Carboxylest/Gibb_receptor"/>
</dbReference>
<dbReference type="Pfam" id="PF07859">
    <property type="entry name" value="Abhydrolase_3"/>
    <property type="match status" value="1"/>
</dbReference>
<evidence type="ECO:0000259" key="2">
    <source>
        <dbReference type="Pfam" id="PF07859"/>
    </source>
</evidence>
<dbReference type="OMA" id="NANLNDC"/>
<dbReference type="PANTHER" id="PTHR23024">
    <property type="entry name" value="ARYLACETAMIDE DEACETYLASE"/>
    <property type="match status" value="1"/>
</dbReference>